<feature type="compositionally biased region" description="Basic and acidic residues" evidence="1">
    <location>
        <begin position="117"/>
        <end position="134"/>
    </location>
</feature>
<sequence>MSPDPAPGELPEERRLLETIDSLTELLAQLDDEDDDEPDEATQAVLRSLCEQDGAPLEWRSIGGRVERGTLTWEQVWREPRAEGPAGVALVTRAATVVARDALASIAPYEEQLQEQADERERRRLRGDPDGRPR</sequence>
<dbReference type="RefSeq" id="WP_345461224.1">
    <property type="nucleotide sequence ID" value="NZ_BAABKG010000004.1"/>
</dbReference>
<evidence type="ECO:0000313" key="2">
    <source>
        <dbReference type="EMBL" id="GAA5152847.1"/>
    </source>
</evidence>
<accession>A0ABP9PVD2</accession>
<evidence type="ECO:0008006" key="4">
    <source>
        <dbReference type="Google" id="ProtNLM"/>
    </source>
</evidence>
<dbReference type="Proteomes" id="UP001500221">
    <property type="component" value="Unassembled WGS sequence"/>
</dbReference>
<evidence type="ECO:0000256" key="1">
    <source>
        <dbReference type="SAM" id="MobiDB-lite"/>
    </source>
</evidence>
<dbReference type="EMBL" id="BAABKG010000004">
    <property type="protein sequence ID" value="GAA5152847.1"/>
    <property type="molecule type" value="Genomic_DNA"/>
</dbReference>
<organism evidence="2 3">
    <name type="scientific">Nocardioides marinquilinus</name>
    <dbReference type="NCBI Taxonomy" id="1210400"/>
    <lineage>
        <taxon>Bacteria</taxon>
        <taxon>Bacillati</taxon>
        <taxon>Actinomycetota</taxon>
        <taxon>Actinomycetes</taxon>
        <taxon>Propionibacteriales</taxon>
        <taxon>Nocardioidaceae</taxon>
        <taxon>Nocardioides</taxon>
    </lineage>
</organism>
<keyword evidence="3" id="KW-1185">Reference proteome</keyword>
<reference evidence="3" key="1">
    <citation type="journal article" date="2019" name="Int. J. Syst. Evol. Microbiol.">
        <title>The Global Catalogue of Microorganisms (GCM) 10K type strain sequencing project: providing services to taxonomists for standard genome sequencing and annotation.</title>
        <authorList>
            <consortium name="The Broad Institute Genomics Platform"/>
            <consortium name="The Broad Institute Genome Sequencing Center for Infectious Disease"/>
            <person name="Wu L."/>
            <person name="Ma J."/>
        </authorList>
    </citation>
    <scope>NUCLEOTIDE SEQUENCE [LARGE SCALE GENOMIC DNA]</scope>
    <source>
        <strain evidence="3">JCM 18459</strain>
    </source>
</reference>
<gene>
    <name evidence="2" type="ORF">GCM10023340_33860</name>
</gene>
<evidence type="ECO:0000313" key="3">
    <source>
        <dbReference type="Proteomes" id="UP001500221"/>
    </source>
</evidence>
<name>A0ABP9PVD2_9ACTN</name>
<comment type="caution">
    <text evidence="2">The sequence shown here is derived from an EMBL/GenBank/DDBJ whole genome shotgun (WGS) entry which is preliminary data.</text>
</comment>
<feature type="region of interest" description="Disordered" evidence="1">
    <location>
        <begin position="110"/>
        <end position="134"/>
    </location>
</feature>
<protein>
    <recommendedName>
        <fullName evidence="4">DUF222 domain-containing protein</fullName>
    </recommendedName>
</protein>
<proteinExistence type="predicted"/>